<keyword evidence="6" id="KW-0812">Transmembrane</keyword>
<dbReference type="InterPro" id="IPR001818">
    <property type="entry name" value="Pept_M10_metallopeptidase"/>
</dbReference>
<sequence length="298" mass="32153">MGIGRSREEREWQRALAEQLDALPTYDGETPDGGPVSPAPRRLPPPPRRPRRGRQEREPGARPPERRRTVLTVVLTLAVIGTVLVLNTTPVLAGLRGLFGGEADRGPASSHAFLEVQPRTGEPVTWSSCKPIPYVVNPDGAPDGWRRTLAEAMAEVTDASGLEFEDRGTTDDRAFDDRLDGARPLPVLIGWATPEEVPALEGDVVGVAGPTGLAYGQTGRRAPYITGDVVLDAGAFDRMADAGRDDQQRAVVMHELAHLVGLDHVDDERQLMHPSGTRFTTFGNGDLEGLRILGEGPC</sequence>
<evidence type="ECO:0000259" key="7">
    <source>
        <dbReference type="SMART" id="SM00235"/>
    </source>
</evidence>
<feature type="compositionally biased region" description="Basic and acidic residues" evidence="5">
    <location>
        <begin position="53"/>
        <end position="65"/>
    </location>
</feature>
<keyword evidence="6" id="KW-1133">Transmembrane helix</keyword>
<evidence type="ECO:0000256" key="4">
    <source>
        <dbReference type="ARBA" id="ARBA00022833"/>
    </source>
</evidence>
<feature type="transmembrane region" description="Helical" evidence="6">
    <location>
        <begin position="69"/>
        <end position="86"/>
    </location>
</feature>
<keyword evidence="9" id="KW-1185">Reference proteome</keyword>
<evidence type="ECO:0000256" key="1">
    <source>
        <dbReference type="ARBA" id="ARBA00022670"/>
    </source>
</evidence>
<feature type="region of interest" description="Disordered" evidence="5">
    <location>
        <begin position="1"/>
        <end position="65"/>
    </location>
</feature>
<name>A0ABP9PR70_9ACTN</name>
<dbReference type="EMBL" id="BAABKG010000003">
    <property type="protein sequence ID" value="GAA5150621.1"/>
    <property type="molecule type" value="Genomic_DNA"/>
</dbReference>
<dbReference type="Gene3D" id="3.40.390.10">
    <property type="entry name" value="Collagenase (Catalytic Domain)"/>
    <property type="match status" value="1"/>
</dbReference>
<proteinExistence type="predicted"/>
<organism evidence="8 9">
    <name type="scientific">Nocardioides marinquilinus</name>
    <dbReference type="NCBI Taxonomy" id="1210400"/>
    <lineage>
        <taxon>Bacteria</taxon>
        <taxon>Bacillati</taxon>
        <taxon>Actinomycetota</taxon>
        <taxon>Actinomycetes</taxon>
        <taxon>Propionibacteriales</taxon>
        <taxon>Nocardioidaceae</taxon>
        <taxon>Nocardioides</taxon>
    </lineage>
</organism>
<comment type="caution">
    <text evidence="8">The sequence shown here is derived from an EMBL/GenBank/DDBJ whole genome shotgun (WGS) entry which is preliminary data.</text>
</comment>
<protein>
    <recommendedName>
        <fullName evidence="7">Peptidase metallopeptidase domain-containing protein</fullName>
    </recommendedName>
</protein>
<keyword evidence="1" id="KW-0645">Protease</keyword>
<feature type="compositionally biased region" description="Basic and acidic residues" evidence="5">
    <location>
        <begin position="1"/>
        <end position="13"/>
    </location>
</feature>
<dbReference type="RefSeq" id="WP_345459554.1">
    <property type="nucleotide sequence ID" value="NZ_BAABKG010000003.1"/>
</dbReference>
<dbReference type="SMART" id="SM00235">
    <property type="entry name" value="ZnMc"/>
    <property type="match status" value="1"/>
</dbReference>
<evidence type="ECO:0000256" key="6">
    <source>
        <dbReference type="SAM" id="Phobius"/>
    </source>
</evidence>
<evidence type="ECO:0000256" key="2">
    <source>
        <dbReference type="ARBA" id="ARBA00022723"/>
    </source>
</evidence>
<accession>A0ABP9PR70</accession>
<evidence type="ECO:0000256" key="5">
    <source>
        <dbReference type="SAM" id="MobiDB-lite"/>
    </source>
</evidence>
<keyword evidence="2" id="KW-0479">Metal-binding</keyword>
<dbReference type="InterPro" id="IPR006026">
    <property type="entry name" value="Peptidase_Metallo"/>
</dbReference>
<feature type="compositionally biased region" description="Pro residues" evidence="5">
    <location>
        <begin position="37"/>
        <end position="47"/>
    </location>
</feature>
<dbReference type="InterPro" id="IPR024079">
    <property type="entry name" value="MetalloPept_cat_dom_sf"/>
</dbReference>
<dbReference type="SUPFAM" id="SSF55486">
    <property type="entry name" value="Metalloproteases ('zincins'), catalytic domain"/>
    <property type="match status" value="1"/>
</dbReference>
<evidence type="ECO:0000313" key="9">
    <source>
        <dbReference type="Proteomes" id="UP001500221"/>
    </source>
</evidence>
<gene>
    <name evidence="8" type="ORF">GCM10023340_28100</name>
</gene>
<keyword evidence="6" id="KW-0472">Membrane</keyword>
<feature type="domain" description="Peptidase metallopeptidase" evidence="7">
    <location>
        <begin position="122"/>
        <end position="295"/>
    </location>
</feature>
<evidence type="ECO:0000313" key="8">
    <source>
        <dbReference type="EMBL" id="GAA5150621.1"/>
    </source>
</evidence>
<keyword evidence="4" id="KW-0862">Zinc</keyword>
<keyword evidence="3" id="KW-0378">Hydrolase</keyword>
<evidence type="ECO:0000256" key="3">
    <source>
        <dbReference type="ARBA" id="ARBA00022801"/>
    </source>
</evidence>
<dbReference type="Pfam" id="PF00413">
    <property type="entry name" value="Peptidase_M10"/>
    <property type="match status" value="1"/>
</dbReference>
<dbReference type="Proteomes" id="UP001500221">
    <property type="component" value="Unassembled WGS sequence"/>
</dbReference>
<reference evidence="9" key="1">
    <citation type="journal article" date="2019" name="Int. J. Syst. Evol. Microbiol.">
        <title>The Global Catalogue of Microorganisms (GCM) 10K type strain sequencing project: providing services to taxonomists for standard genome sequencing and annotation.</title>
        <authorList>
            <consortium name="The Broad Institute Genomics Platform"/>
            <consortium name="The Broad Institute Genome Sequencing Center for Infectious Disease"/>
            <person name="Wu L."/>
            <person name="Ma J."/>
        </authorList>
    </citation>
    <scope>NUCLEOTIDE SEQUENCE [LARGE SCALE GENOMIC DNA]</scope>
    <source>
        <strain evidence="9">JCM 18459</strain>
    </source>
</reference>